<gene>
    <name evidence="1" type="ORF">V1478_010795</name>
</gene>
<organism evidence="1 2">
    <name type="scientific">Vespula squamosa</name>
    <name type="common">Southern yellow jacket</name>
    <name type="synonym">Wasp</name>
    <dbReference type="NCBI Taxonomy" id="30214"/>
    <lineage>
        <taxon>Eukaryota</taxon>
        <taxon>Metazoa</taxon>
        <taxon>Ecdysozoa</taxon>
        <taxon>Arthropoda</taxon>
        <taxon>Hexapoda</taxon>
        <taxon>Insecta</taxon>
        <taxon>Pterygota</taxon>
        <taxon>Neoptera</taxon>
        <taxon>Endopterygota</taxon>
        <taxon>Hymenoptera</taxon>
        <taxon>Apocrita</taxon>
        <taxon>Aculeata</taxon>
        <taxon>Vespoidea</taxon>
        <taxon>Vespidae</taxon>
        <taxon>Vespinae</taxon>
        <taxon>Vespula</taxon>
    </lineage>
</organism>
<proteinExistence type="predicted"/>
<name>A0ABD2AFE0_VESSQ</name>
<dbReference type="EMBL" id="JAUDFV010000149">
    <property type="protein sequence ID" value="KAL2719333.1"/>
    <property type="molecule type" value="Genomic_DNA"/>
</dbReference>
<comment type="caution">
    <text evidence="1">The sequence shown here is derived from an EMBL/GenBank/DDBJ whole genome shotgun (WGS) entry which is preliminary data.</text>
</comment>
<accession>A0ABD2AFE0</accession>
<evidence type="ECO:0000313" key="2">
    <source>
        <dbReference type="Proteomes" id="UP001607302"/>
    </source>
</evidence>
<sequence>MIVSSCIKKRRLSLCKLRTTNQITLNGAKFKSVVEIFNDKMIALIGENSKKFTSLALSRLISQFIVCSCLSHRSLHITVKWFQKSCSNICYMFNLISREDIPIIIGTQEHILPLLVELLYT</sequence>
<dbReference type="Proteomes" id="UP001607302">
    <property type="component" value="Unassembled WGS sequence"/>
</dbReference>
<keyword evidence="2" id="KW-1185">Reference proteome</keyword>
<evidence type="ECO:0000313" key="1">
    <source>
        <dbReference type="EMBL" id="KAL2719333.1"/>
    </source>
</evidence>
<protein>
    <submittedName>
        <fullName evidence="1">Uncharacterized protein</fullName>
    </submittedName>
</protein>
<reference evidence="1 2" key="1">
    <citation type="journal article" date="2024" name="Ann. Entomol. Soc. Am.">
        <title>Genomic analyses of the southern and eastern yellowjacket wasps (Hymenoptera: Vespidae) reveal evolutionary signatures of social life.</title>
        <authorList>
            <person name="Catto M.A."/>
            <person name="Caine P.B."/>
            <person name="Orr S.E."/>
            <person name="Hunt B.G."/>
            <person name="Goodisman M.A.D."/>
        </authorList>
    </citation>
    <scope>NUCLEOTIDE SEQUENCE [LARGE SCALE GENOMIC DNA]</scope>
    <source>
        <strain evidence="1">233</strain>
        <tissue evidence="1">Head and thorax</tissue>
    </source>
</reference>
<dbReference type="AlphaFoldDB" id="A0ABD2AFE0"/>